<reference evidence="1 2" key="1">
    <citation type="journal article" date="2021" name="Res Sq">
        <title>Streptomyces Pimoensis sp. nov., Isolated From the Taklimakan Desert in Xinjiang, China.</title>
        <authorList>
            <person name="Zhang P."/>
            <person name="Luo X."/>
            <person name="Luo X."/>
            <person name="Liu Z."/>
            <person name="Xia Z."/>
            <person name="Wan C."/>
            <person name="zhang L."/>
        </authorList>
    </citation>
    <scope>NUCLEOTIDE SEQUENCE [LARGE SCALE GENOMIC DNA]</scope>
    <source>
        <strain evidence="1 2">TRM75549</strain>
    </source>
</reference>
<name>A0ABV4J8P2_9ACTN</name>
<feature type="non-terminal residue" evidence="1">
    <location>
        <position position="73"/>
    </location>
</feature>
<dbReference type="Proteomes" id="UP001567537">
    <property type="component" value="Unassembled WGS sequence"/>
</dbReference>
<sequence>MKRVKEQLRAVPGDGFGYGLLRHLNAETAPALAALAEPQIGFNYLGRTVSVSSADWAPLDRPDGLDGPVTALP</sequence>
<organism evidence="1 2">
    <name type="scientific">Streptomyces pimonensis</name>
    <dbReference type="NCBI Taxonomy" id="2860288"/>
    <lineage>
        <taxon>Bacteria</taxon>
        <taxon>Bacillati</taxon>
        <taxon>Actinomycetota</taxon>
        <taxon>Actinomycetes</taxon>
        <taxon>Kitasatosporales</taxon>
        <taxon>Streptomycetaceae</taxon>
        <taxon>Streptomyces</taxon>
    </lineage>
</organism>
<dbReference type="EMBL" id="JAHWZY010000168">
    <property type="protein sequence ID" value="MEZ3183314.1"/>
    <property type="molecule type" value="Genomic_DNA"/>
</dbReference>
<accession>A0ABV4J8P2</accession>
<keyword evidence="2" id="KW-1185">Reference proteome</keyword>
<evidence type="ECO:0000313" key="1">
    <source>
        <dbReference type="EMBL" id="MEZ3183314.1"/>
    </source>
</evidence>
<protein>
    <submittedName>
        <fullName evidence="1">Uncharacterized protein</fullName>
    </submittedName>
</protein>
<gene>
    <name evidence="1" type="ORF">KYY02_33075</name>
</gene>
<proteinExistence type="predicted"/>
<dbReference type="Gene3D" id="3.30.559.30">
    <property type="entry name" value="Nonribosomal peptide synthetase, condensation domain"/>
    <property type="match status" value="1"/>
</dbReference>
<evidence type="ECO:0000313" key="2">
    <source>
        <dbReference type="Proteomes" id="UP001567537"/>
    </source>
</evidence>
<comment type="caution">
    <text evidence="1">The sequence shown here is derived from an EMBL/GenBank/DDBJ whole genome shotgun (WGS) entry which is preliminary data.</text>
</comment>